<dbReference type="FunFam" id="3.40.50.880:FF:000003">
    <property type="entry name" value="Anthranilate synthase component II"/>
    <property type="match status" value="1"/>
</dbReference>
<proteinExistence type="predicted"/>
<dbReference type="SUPFAM" id="SSF52317">
    <property type="entry name" value="Class I glutamine amidotransferase-like"/>
    <property type="match status" value="1"/>
</dbReference>
<dbReference type="InterPro" id="IPR050472">
    <property type="entry name" value="Anth_synth/Amidotransfase"/>
</dbReference>
<protein>
    <submittedName>
        <fullName evidence="3">Anthranilate synthase</fullName>
    </submittedName>
</protein>
<evidence type="ECO:0000256" key="1">
    <source>
        <dbReference type="ARBA" id="ARBA00022962"/>
    </source>
</evidence>
<dbReference type="PROSITE" id="PS51273">
    <property type="entry name" value="GATASE_TYPE_1"/>
    <property type="match status" value="1"/>
</dbReference>
<dbReference type="PRINTS" id="PR00096">
    <property type="entry name" value="GATASE"/>
</dbReference>
<dbReference type="Gene3D" id="3.40.50.880">
    <property type="match status" value="1"/>
</dbReference>
<dbReference type="GO" id="GO:0046820">
    <property type="term" value="F:4-amino-4-deoxychorismate synthase activity"/>
    <property type="evidence" value="ECO:0007669"/>
    <property type="project" value="TreeGrafter"/>
</dbReference>
<comment type="caution">
    <text evidence="3">The sequence shown here is derived from an EMBL/GenBank/DDBJ whole genome shotgun (WGS) entry which is preliminary data.</text>
</comment>
<dbReference type="OrthoDB" id="9786812at2"/>
<dbReference type="CDD" id="cd01743">
    <property type="entry name" value="GATase1_Anthranilate_Synthase"/>
    <property type="match status" value="1"/>
</dbReference>
<dbReference type="AlphaFoldDB" id="A0A136A1S1"/>
<dbReference type="InterPro" id="IPR006221">
    <property type="entry name" value="TrpG/PapA_dom"/>
</dbReference>
<evidence type="ECO:0000313" key="4">
    <source>
        <dbReference type="Proteomes" id="UP000070299"/>
    </source>
</evidence>
<organism evidence="3 4">
    <name type="scientific">Paraglaciecola hydrolytica</name>
    <dbReference type="NCBI Taxonomy" id="1799789"/>
    <lineage>
        <taxon>Bacteria</taxon>
        <taxon>Pseudomonadati</taxon>
        <taxon>Pseudomonadota</taxon>
        <taxon>Gammaproteobacteria</taxon>
        <taxon>Alteromonadales</taxon>
        <taxon>Alteromonadaceae</taxon>
        <taxon>Paraglaciecola</taxon>
    </lineage>
</organism>
<dbReference type="STRING" id="1799789.AX660_13705"/>
<dbReference type="InterPro" id="IPR029062">
    <property type="entry name" value="Class_I_gatase-like"/>
</dbReference>
<gene>
    <name evidence="3" type="ORF">AX660_13705</name>
</gene>
<sequence length="200" mass="21898">MLLLIDNYDSFTHNLARYFVELGQQVKVVRNDQLDCHDIAKLNPDYLVISPGPCTPDQAGISLAAIEQFAGKIPLLGVCLGHQAIGQVFGAKVVRALNIKHGKTSLIEHSNSRLFSDVPSPFTATRYHSLLLEPSSISADFTISAWCNEGEANHEIMAIEHKFLALAGVQFHPESLLTEFGHQILANFINHFAPKPAGEG</sequence>
<keyword evidence="4" id="KW-1185">Reference proteome</keyword>
<dbReference type="NCBIfam" id="TIGR00566">
    <property type="entry name" value="trpG_papA"/>
    <property type="match status" value="1"/>
</dbReference>
<feature type="domain" description="Glutamine amidotransferase" evidence="2">
    <location>
        <begin position="3"/>
        <end position="189"/>
    </location>
</feature>
<reference evidence="4" key="1">
    <citation type="submission" date="2016-02" db="EMBL/GenBank/DDBJ databases">
        <authorList>
            <person name="Schultz-Johansen M."/>
            <person name="Glaring M.A."/>
            <person name="Bech P.K."/>
            <person name="Stougaard P."/>
        </authorList>
    </citation>
    <scope>NUCLEOTIDE SEQUENCE [LARGE SCALE GENOMIC DNA]</scope>
    <source>
        <strain evidence="4">S66</strain>
    </source>
</reference>
<dbReference type="GO" id="GO:0005829">
    <property type="term" value="C:cytosol"/>
    <property type="evidence" value="ECO:0007669"/>
    <property type="project" value="TreeGrafter"/>
</dbReference>
<dbReference type="InterPro" id="IPR017926">
    <property type="entry name" value="GATASE"/>
</dbReference>
<dbReference type="GO" id="GO:0004049">
    <property type="term" value="F:anthranilate synthase activity"/>
    <property type="evidence" value="ECO:0007669"/>
    <property type="project" value="TreeGrafter"/>
</dbReference>
<dbReference type="Pfam" id="PF00117">
    <property type="entry name" value="GATase"/>
    <property type="match status" value="1"/>
</dbReference>
<dbReference type="PANTHER" id="PTHR43418">
    <property type="entry name" value="MULTIFUNCTIONAL TRYPTOPHAN BIOSYNTHESIS PROTEIN-RELATED"/>
    <property type="match status" value="1"/>
</dbReference>
<dbReference type="PANTHER" id="PTHR43418:SF4">
    <property type="entry name" value="MULTIFUNCTIONAL TRYPTOPHAN BIOSYNTHESIS PROTEIN"/>
    <property type="match status" value="1"/>
</dbReference>
<name>A0A136A1S1_9ALTE</name>
<evidence type="ECO:0000259" key="2">
    <source>
        <dbReference type="Pfam" id="PF00117"/>
    </source>
</evidence>
<dbReference type="PRINTS" id="PR00099">
    <property type="entry name" value="CPSGATASE"/>
</dbReference>
<dbReference type="RefSeq" id="WP_068376327.1">
    <property type="nucleotide sequence ID" value="NZ_LSNE01000005.1"/>
</dbReference>
<keyword evidence="1" id="KW-0315">Glutamine amidotransferase</keyword>
<accession>A0A136A1S1</accession>
<evidence type="ECO:0000313" key="3">
    <source>
        <dbReference type="EMBL" id="KXI29198.1"/>
    </source>
</evidence>
<dbReference type="PRINTS" id="PR00097">
    <property type="entry name" value="ANTSNTHASEII"/>
</dbReference>
<dbReference type="EMBL" id="LSNE01000005">
    <property type="protein sequence ID" value="KXI29198.1"/>
    <property type="molecule type" value="Genomic_DNA"/>
</dbReference>
<dbReference type="GO" id="GO:0046654">
    <property type="term" value="P:tetrahydrofolate biosynthetic process"/>
    <property type="evidence" value="ECO:0007669"/>
    <property type="project" value="TreeGrafter"/>
</dbReference>
<dbReference type="Proteomes" id="UP000070299">
    <property type="component" value="Unassembled WGS sequence"/>
</dbReference>
<dbReference type="GO" id="GO:0000162">
    <property type="term" value="P:L-tryptophan biosynthetic process"/>
    <property type="evidence" value="ECO:0007669"/>
    <property type="project" value="TreeGrafter"/>
</dbReference>